<accession>A0A8X8Z1D6</accession>
<organism evidence="6">
    <name type="scientific">Salvia splendens</name>
    <name type="common">Scarlet sage</name>
    <dbReference type="NCBI Taxonomy" id="180675"/>
    <lineage>
        <taxon>Eukaryota</taxon>
        <taxon>Viridiplantae</taxon>
        <taxon>Streptophyta</taxon>
        <taxon>Embryophyta</taxon>
        <taxon>Tracheophyta</taxon>
        <taxon>Spermatophyta</taxon>
        <taxon>Magnoliopsida</taxon>
        <taxon>eudicotyledons</taxon>
        <taxon>Gunneridae</taxon>
        <taxon>Pentapetalae</taxon>
        <taxon>asterids</taxon>
        <taxon>lamiids</taxon>
        <taxon>Lamiales</taxon>
        <taxon>Lamiaceae</taxon>
        <taxon>Nepetoideae</taxon>
        <taxon>Mentheae</taxon>
        <taxon>Salviinae</taxon>
        <taxon>Salvia</taxon>
        <taxon>Salvia subgen. Calosphace</taxon>
        <taxon>core Calosphace</taxon>
    </lineage>
</organism>
<keyword evidence="4" id="KW-0687">Ribonucleoprotein</keyword>
<reference evidence="6" key="2">
    <citation type="submission" date="2020-08" db="EMBL/GenBank/DDBJ databases">
        <title>Plant Genome Project.</title>
        <authorList>
            <person name="Zhang R.-G."/>
        </authorList>
    </citation>
    <scope>NUCLEOTIDE SEQUENCE</scope>
    <source>
        <strain evidence="6">Huo1</strain>
        <tissue evidence="6">Leaf</tissue>
    </source>
</reference>
<dbReference type="InterPro" id="IPR038716">
    <property type="entry name" value="P1/P2_N_sf"/>
</dbReference>
<gene>
    <name evidence="6" type="ORF">SASPL_149741</name>
</gene>
<dbReference type="AlphaFoldDB" id="A0A8X8Z1D6"/>
<feature type="region of interest" description="Disordered" evidence="5">
    <location>
        <begin position="90"/>
        <end position="112"/>
    </location>
</feature>
<comment type="caution">
    <text evidence="6">The sequence shown here is derived from an EMBL/GenBank/DDBJ whole genome shotgun (WGS) entry which is preliminary data.</text>
</comment>
<dbReference type="PANTHER" id="PTHR45696">
    <property type="entry name" value="60S ACIDIC RIBOSOMAL PROTEIN P1"/>
    <property type="match status" value="1"/>
</dbReference>
<comment type="similarity">
    <text evidence="1">Belongs to the eukaryotic ribosomal protein P1/P2 family.</text>
</comment>
<dbReference type="GO" id="GO:0030295">
    <property type="term" value="F:protein kinase activator activity"/>
    <property type="evidence" value="ECO:0007669"/>
    <property type="project" value="TreeGrafter"/>
</dbReference>
<dbReference type="GO" id="GO:0022625">
    <property type="term" value="C:cytosolic large ribosomal subunit"/>
    <property type="evidence" value="ECO:0007669"/>
    <property type="project" value="TreeGrafter"/>
</dbReference>
<dbReference type="GO" id="GO:0003735">
    <property type="term" value="F:structural constituent of ribosome"/>
    <property type="evidence" value="ECO:0007669"/>
    <property type="project" value="TreeGrafter"/>
</dbReference>
<keyword evidence="7" id="KW-1185">Reference proteome</keyword>
<evidence type="ECO:0000313" key="7">
    <source>
        <dbReference type="Proteomes" id="UP000298416"/>
    </source>
</evidence>
<dbReference type="CDD" id="cd05831">
    <property type="entry name" value="Ribosomal_P1"/>
    <property type="match status" value="1"/>
</dbReference>
<dbReference type="Proteomes" id="UP000298416">
    <property type="component" value="Unassembled WGS sequence"/>
</dbReference>
<dbReference type="Gene3D" id="1.10.10.1410">
    <property type="match status" value="1"/>
</dbReference>
<keyword evidence="3" id="KW-0689">Ribosomal protein</keyword>
<evidence type="ECO:0000256" key="1">
    <source>
        <dbReference type="ARBA" id="ARBA00005436"/>
    </source>
</evidence>
<comment type="subunit">
    <text evidence="2">P1 and P2 exist as dimers at the large ribosomal subunit.</text>
</comment>
<evidence type="ECO:0000256" key="4">
    <source>
        <dbReference type="ARBA" id="ARBA00023274"/>
    </source>
</evidence>
<evidence type="ECO:0000256" key="2">
    <source>
        <dbReference type="ARBA" id="ARBA00011266"/>
    </source>
</evidence>
<protein>
    <submittedName>
        <fullName evidence="6">Uncharacterized protein</fullName>
    </submittedName>
</protein>
<reference evidence="6" key="1">
    <citation type="submission" date="2018-01" db="EMBL/GenBank/DDBJ databases">
        <authorList>
            <person name="Mao J.F."/>
        </authorList>
    </citation>
    <scope>NUCLEOTIDE SEQUENCE</scope>
    <source>
        <strain evidence="6">Huo1</strain>
        <tissue evidence="6">Leaf</tissue>
    </source>
</reference>
<dbReference type="PANTHER" id="PTHR45696:SF10">
    <property type="entry name" value="LARGE RIBOSOMAL SUBUNIT PROTEIN P1"/>
    <property type="match status" value="1"/>
</dbReference>
<dbReference type="EMBL" id="PNBA02000020">
    <property type="protein sequence ID" value="KAG6388316.1"/>
    <property type="molecule type" value="Genomic_DNA"/>
</dbReference>
<feature type="compositionally biased region" description="Basic residues" evidence="5">
    <location>
        <begin position="101"/>
        <end position="112"/>
    </location>
</feature>
<evidence type="ECO:0000256" key="3">
    <source>
        <dbReference type="ARBA" id="ARBA00022980"/>
    </source>
</evidence>
<evidence type="ECO:0000256" key="5">
    <source>
        <dbReference type="SAM" id="MobiDB-lite"/>
    </source>
</evidence>
<name>A0A8X8Z1D6_SALSN</name>
<proteinExistence type="inferred from homology"/>
<dbReference type="GO" id="GO:0043021">
    <property type="term" value="F:ribonucleoprotein complex binding"/>
    <property type="evidence" value="ECO:0007669"/>
    <property type="project" value="TreeGrafter"/>
</dbReference>
<evidence type="ECO:0000313" key="6">
    <source>
        <dbReference type="EMBL" id="KAG6388316.1"/>
    </source>
</evidence>
<dbReference type="GO" id="GO:0002181">
    <property type="term" value="P:cytoplasmic translation"/>
    <property type="evidence" value="ECO:0007669"/>
    <property type="project" value="TreeGrafter"/>
</dbReference>
<sequence length="112" mass="12183">MVMLRPFNPSIASLIDCSVTNPKPLNLPEIRDEKVKKISVGELACTYAALVLHGDGIPITAEKISILLKAANLYVYWRWAGGVVTVTTPTTGGAAATEEKKKRRKRCNVTTT</sequence>